<dbReference type="SUPFAM" id="SSF51735">
    <property type="entry name" value="NAD(P)-binding Rossmann-fold domains"/>
    <property type="match status" value="1"/>
</dbReference>
<organism evidence="2 3">
    <name type="scientific">Lactiplantibacillus mudanjiangensis</name>
    <dbReference type="NCBI Taxonomy" id="1296538"/>
    <lineage>
        <taxon>Bacteria</taxon>
        <taxon>Bacillati</taxon>
        <taxon>Bacillota</taxon>
        <taxon>Bacilli</taxon>
        <taxon>Lactobacillales</taxon>
        <taxon>Lactobacillaceae</taxon>
        <taxon>Lactiplantibacillus</taxon>
    </lineage>
</organism>
<dbReference type="OrthoDB" id="2149806at2"/>
<dbReference type="InterPro" id="IPR051604">
    <property type="entry name" value="Ergot_Alk_Oxidoreductase"/>
</dbReference>
<dbReference type="AlphaFoldDB" id="A0A660E1T0"/>
<evidence type="ECO:0000313" key="2">
    <source>
        <dbReference type="EMBL" id="VDG29688.1"/>
    </source>
</evidence>
<dbReference type="PANTHER" id="PTHR43162:SF1">
    <property type="entry name" value="PRESTALK A DIFFERENTIATION PROTEIN A"/>
    <property type="match status" value="1"/>
</dbReference>
<reference evidence="2 3" key="1">
    <citation type="submission" date="2018-11" db="EMBL/GenBank/DDBJ databases">
        <authorList>
            <person name="Wuyts S."/>
        </authorList>
    </citation>
    <scope>NUCLEOTIDE SEQUENCE [LARGE SCALE GENOMIC DNA]</scope>
    <source>
        <strain evidence="2">Lactobacillus mudanjiangensis AMBF249</strain>
    </source>
</reference>
<name>A0A660E1T0_9LACO</name>
<dbReference type="Gene3D" id="3.40.50.720">
    <property type="entry name" value="NAD(P)-binding Rossmann-like Domain"/>
    <property type="match status" value="1"/>
</dbReference>
<dbReference type="Pfam" id="PF13460">
    <property type="entry name" value="NAD_binding_10"/>
    <property type="match status" value="1"/>
</dbReference>
<dbReference type="EMBL" id="UYIG01000152">
    <property type="protein sequence ID" value="VDG29688.1"/>
    <property type="molecule type" value="Genomic_DNA"/>
</dbReference>
<feature type="domain" description="NAD(P)-binding" evidence="1">
    <location>
        <begin position="7"/>
        <end position="194"/>
    </location>
</feature>
<proteinExistence type="predicted"/>
<keyword evidence="3" id="KW-1185">Reference proteome</keyword>
<dbReference type="Proteomes" id="UP000289996">
    <property type="component" value="Unassembled WGS sequence"/>
</dbReference>
<evidence type="ECO:0000313" key="3">
    <source>
        <dbReference type="Proteomes" id="UP000289996"/>
    </source>
</evidence>
<dbReference type="RefSeq" id="WP_130846006.1">
    <property type="nucleotide sequence ID" value="NZ_BJDY01000001.1"/>
</dbReference>
<dbReference type="Gene3D" id="3.90.25.10">
    <property type="entry name" value="UDP-galactose 4-epimerase, domain 1"/>
    <property type="match status" value="1"/>
</dbReference>
<dbReference type="PANTHER" id="PTHR43162">
    <property type="match status" value="1"/>
</dbReference>
<evidence type="ECO:0000259" key="1">
    <source>
        <dbReference type="Pfam" id="PF13460"/>
    </source>
</evidence>
<gene>
    <name evidence="2" type="ORF">MUDAN_MDHGFNIF_01225</name>
</gene>
<dbReference type="InterPro" id="IPR016040">
    <property type="entry name" value="NAD(P)-bd_dom"/>
</dbReference>
<dbReference type="InterPro" id="IPR036291">
    <property type="entry name" value="NAD(P)-bd_dom_sf"/>
</dbReference>
<protein>
    <recommendedName>
        <fullName evidence="1">NAD(P)-binding domain-containing protein</fullName>
    </recommendedName>
</protein>
<accession>A0A660E1T0</accession>
<sequence>MKIVLTGSLGHINQTLVPLLGQAGHQVTVISHDAQRSTLINAFGATPAIGSLDDVAFLTKTFTGADVVYLMLTGIRSAADIYAAAQRQADIYVQAVKAAGVKRVVNLSSIGADLGPEVGSLYMYHLIEETLTTNLPDVDLTFIRPTGMYGNLLSNLASVKQSHAIYTNADLSTVNAWVAPIDVTRVLIKALTEPVAGVTMQYVASDEKTYVEVATALGQALQMPDLKAVQITDEVMTNNMITAGVPAEFAKQYVKTVAYQRDHNFAADYQAHRPELGDVKLADFAQIFAESYRSELPGKPSFK</sequence>